<keyword evidence="3 8" id="KW-0597">Phosphoprotein</keyword>
<dbReference type="InterPro" id="IPR013783">
    <property type="entry name" value="Ig-like_fold"/>
</dbReference>
<dbReference type="SUPFAM" id="SSF63829">
    <property type="entry name" value="Calcium-dependent phosphotriesterase"/>
    <property type="match status" value="2"/>
</dbReference>
<dbReference type="Gene3D" id="3.30.565.10">
    <property type="entry name" value="Histidine kinase-like ATPase, C-terminal domain"/>
    <property type="match status" value="1"/>
</dbReference>
<dbReference type="Proteomes" id="UP000249239">
    <property type="component" value="Unassembled WGS sequence"/>
</dbReference>
<evidence type="ECO:0000256" key="5">
    <source>
        <dbReference type="ARBA" id="ARBA00022777"/>
    </source>
</evidence>
<sequence>MVMFVMGTPWLWSHGLRSHEFTSVDRRQGLNASVVHSMVQDYWGMMWLGTNNGLYGYDGYMARRYGQADTMGTGAVDGVINTMFMPDSIHLWLGAETGLLVYNIQDDRIETMPAGLPDNIRAIEHLDGSHYWLGSMNGLFRYDALTGKALRVAESLLPHQAIYTIMRYSANSYYMGTYNGLCRYQKDEDRFEMIPLGSDNDTSNRLILSLLVDDARSCIWVGVEGGLWAYYPATGQSHEVALLRGNSVKSLFLDNQGCLWTGTDNGLFVYDPVSGEHRLIRHNALNNRSLINNIVWSVYADRDANIWLGTDGGVSLYVHHDHIVRQSVNELTGSTEGNQIISLLTDTKGRLWLGGTNGLIMTDRKIGRSVWFQQNSKEHPLPHNKVRHIYEDRDGEIWIATDGSICRYDETSSEFERYRIEDTSGMRNANWAYAITQDDTGALWIATCLGGVFVVDKQQLKQSRGRPVTALRNYHSHGGASALSGTMPQSVAADVYGHMWVAVYRGGVNKIDHFTGRVIQFTTQSSTNALPSDDVTAMLVDKDVYVWVALGNQVVRMRVDDYTQEQITDARLSQASINGLADDDNQVWVSSTAGLFVIDKHTLAVRQISAGINYFSSVSYHAASRAVVAGGINELVTLTTEGALGYLKYRPVYLTGLWVNDELVDGIGAQNLGVLGSLRFARDLELRAHENNVSFAFSGFQYGESAAIQYAYRLQGVDAQWRFLEPGACRISYTDLRPGKYLLEVSYVGSDGQPVGDAYLMNVTVRHPWYLTWWSKLFYSVIFVLLVFALVNYWLVLNRLRYERLEKIKTMELTAHKIDFLTNISHELKTPLSLIIGPLGKLMEQVKSPELKEALADVRQNARKMGDLIRQLVDAGRQEGGSAGLMVSSIDVVALLRGLIAVFDKSLSMRQVTIAVQSVCDVLPIEGDVLKLEAVFNNILSNAAKFAPDGSKIQVVIEAMGDDVMVRIIDQGPGIHPDDLPHVFDRFFRSEHTLAQNREGSGVGMSIVREYVTQHRGRVTALSDGVRGTTIEVVLPLRQLVHDEEHETHPLLAVSIQDENRTDRPLLLIVEDNQEILSFLSTQLSREYRCLTAQNGLEGLDAAMSELPDIIVTDLMMPVMDGLTMCRKLKENITTSHIPVVMLTARDDRGTELTGYRTGADAFIAKPFEIGYLADRLHQVLRARRLMVQKVRQQAIIEPTTPEVVSGDEKFLQTITAIIEEELTNPELNVNRLSEKSGYSAKQVYRRIKALTGQTAVDYIRSVRLKKAATLLSKRTFTVAEVMYLVGFSNHSYFAKRFQEMYGKSPKQFMEGE</sequence>
<dbReference type="PROSITE" id="PS01124">
    <property type="entry name" value="HTH_ARAC_FAMILY_2"/>
    <property type="match status" value="1"/>
</dbReference>
<evidence type="ECO:0000256" key="3">
    <source>
        <dbReference type="ARBA" id="ARBA00022553"/>
    </source>
</evidence>
<dbReference type="InterPro" id="IPR001789">
    <property type="entry name" value="Sig_transdc_resp-reg_receiver"/>
</dbReference>
<dbReference type="Pfam" id="PF00072">
    <property type="entry name" value="Response_reg"/>
    <property type="match status" value="1"/>
</dbReference>
<dbReference type="Pfam" id="PF02518">
    <property type="entry name" value="HATPase_c"/>
    <property type="match status" value="1"/>
</dbReference>
<dbReference type="InterPro" id="IPR005467">
    <property type="entry name" value="His_kinase_dom"/>
</dbReference>
<dbReference type="InterPro" id="IPR011123">
    <property type="entry name" value="Y_Y_Y"/>
</dbReference>
<evidence type="ECO:0000256" key="9">
    <source>
        <dbReference type="SAM" id="Phobius"/>
    </source>
</evidence>
<keyword evidence="7" id="KW-0804">Transcription</keyword>
<evidence type="ECO:0000256" key="8">
    <source>
        <dbReference type="PROSITE-ProRule" id="PRU00169"/>
    </source>
</evidence>
<dbReference type="PROSITE" id="PS50110">
    <property type="entry name" value="RESPONSE_REGULATORY"/>
    <property type="match status" value="1"/>
</dbReference>
<dbReference type="InterPro" id="IPR009057">
    <property type="entry name" value="Homeodomain-like_sf"/>
</dbReference>
<organism evidence="13 14">
    <name type="scientific">Breznakibacter xylanolyticus</name>
    <dbReference type="NCBI Taxonomy" id="990"/>
    <lineage>
        <taxon>Bacteria</taxon>
        <taxon>Pseudomonadati</taxon>
        <taxon>Bacteroidota</taxon>
        <taxon>Bacteroidia</taxon>
        <taxon>Marinilabiliales</taxon>
        <taxon>Marinilabiliaceae</taxon>
        <taxon>Breznakibacter</taxon>
    </lineage>
</organism>
<dbReference type="Gene3D" id="1.10.287.130">
    <property type="match status" value="1"/>
</dbReference>
<gene>
    <name evidence="13" type="ORF">LX69_00417</name>
</gene>
<accession>A0A2W7NJH9</accession>
<comment type="caution">
    <text evidence="13">The sequence shown here is derived from an EMBL/GenBank/DDBJ whole genome shotgun (WGS) entry which is preliminary data.</text>
</comment>
<feature type="domain" description="HTH araC/xylS-type" evidence="10">
    <location>
        <begin position="1213"/>
        <end position="1312"/>
    </location>
</feature>
<dbReference type="GO" id="GO:0000155">
    <property type="term" value="F:phosphorelay sensor kinase activity"/>
    <property type="evidence" value="ECO:0007669"/>
    <property type="project" value="InterPro"/>
</dbReference>
<keyword evidence="5" id="KW-0418">Kinase</keyword>
<evidence type="ECO:0000256" key="1">
    <source>
        <dbReference type="ARBA" id="ARBA00000085"/>
    </source>
</evidence>
<keyword evidence="9" id="KW-0472">Membrane</keyword>
<dbReference type="SMART" id="SM00388">
    <property type="entry name" value="HisKA"/>
    <property type="match status" value="1"/>
</dbReference>
<dbReference type="InterPro" id="IPR011006">
    <property type="entry name" value="CheY-like_superfamily"/>
</dbReference>
<dbReference type="SUPFAM" id="SSF47384">
    <property type="entry name" value="Homodimeric domain of signal transducing histidine kinase"/>
    <property type="match status" value="1"/>
</dbReference>
<feature type="transmembrane region" description="Helical" evidence="9">
    <location>
        <begin position="777"/>
        <end position="797"/>
    </location>
</feature>
<evidence type="ECO:0000256" key="6">
    <source>
        <dbReference type="ARBA" id="ARBA00023015"/>
    </source>
</evidence>
<dbReference type="SMART" id="SM00448">
    <property type="entry name" value="REC"/>
    <property type="match status" value="1"/>
</dbReference>
<dbReference type="SUPFAM" id="SSF46689">
    <property type="entry name" value="Homeodomain-like"/>
    <property type="match status" value="1"/>
</dbReference>
<evidence type="ECO:0000313" key="13">
    <source>
        <dbReference type="EMBL" id="PZX20418.1"/>
    </source>
</evidence>
<dbReference type="SUPFAM" id="SSF55874">
    <property type="entry name" value="ATPase domain of HSP90 chaperone/DNA topoisomerase II/histidine kinase"/>
    <property type="match status" value="1"/>
</dbReference>
<dbReference type="EC" id="2.7.13.3" evidence="2"/>
<name>A0A2W7NJH9_9BACT</name>
<evidence type="ECO:0000259" key="10">
    <source>
        <dbReference type="PROSITE" id="PS01124"/>
    </source>
</evidence>
<dbReference type="Gene3D" id="3.40.50.2300">
    <property type="match status" value="1"/>
</dbReference>
<dbReference type="SMART" id="SM00342">
    <property type="entry name" value="HTH_ARAC"/>
    <property type="match status" value="1"/>
</dbReference>
<evidence type="ECO:0000256" key="7">
    <source>
        <dbReference type="ARBA" id="ARBA00023163"/>
    </source>
</evidence>
<dbReference type="InterPro" id="IPR003661">
    <property type="entry name" value="HisK_dim/P_dom"/>
</dbReference>
<feature type="modified residue" description="4-aspartylphosphate" evidence="8">
    <location>
        <position position="1114"/>
    </location>
</feature>
<dbReference type="InterPro" id="IPR036097">
    <property type="entry name" value="HisK_dim/P_sf"/>
</dbReference>
<dbReference type="SMART" id="SM00387">
    <property type="entry name" value="HATPase_c"/>
    <property type="match status" value="1"/>
</dbReference>
<evidence type="ECO:0000259" key="12">
    <source>
        <dbReference type="PROSITE" id="PS50110"/>
    </source>
</evidence>
<dbReference type="PRINTS" id="PR00344">
    <property type="entry name" value="BCTRLSENSOR"/>
</dbReference>
<dbReference type="PANTHER" id="PTHR43547">
    <property type="entry name" value="TWO-COMPONENT HISTIDINE KINASE"/>
    <property type="match status" value="1"/>
</dbReference>
<dbReference type="Gene3D" id="2.130.10.10">
    <property type="entry name" value="YVTN repeat-like/Quinoprotein amine dehydrogenase"/>
    <property type="match status" value="2"/>
</dbReference>
<dbReference type="GO" id="GO:0043565">
    <property type="term" value="F:sequence-specific DNA binding"/>
    <property type="evidence" value="ECO:0007669"/>
    <property type="project" value="InterPro"/>
</dbReference>
<dbReference type="InterPro" id="IPR036890">
    <property type="entry name" value="HATPase_C_sf"/>
</dbReference>
<keyword evidence="14" id="KW-1185">Reference proteome</keyword>
<dbReference type="Pfam" id="PF07494">
    <property type="entry name" value="Reg_prop"/>
    <property type="match status" value="2"/>
</dbReference>
<dbReference type="Pfam" id="PF12833">
    <property type="entry name" value="HTH_18"/>
    <property type="match status" value="1"/>
</dbReference>
<dbReference type="Pfam" id="PF00512">
    <property type="entry name" value="HisKA"/>
    <property type="match status" value="1"/>
</dbReference>
<dbReference type="EMBL" id="QKZK01000002">
    <property type="protein sequence ID" value="PZX20418.1"/>
    <property type="molecule type" value="Genomic_DNA"/>
</dbReference>
<dbReference type="Pfam" id="PF07495">
    <property type="entry name" value="Y_Y_Y"/>
    <property type="match status" value="1"/>
</dbReference>
<evidence type="ECO:0000259" key="11">
    <source>
        <dbReference type="PROSITE" id="PS50109"/>
    </source>
</evidence>
<dbReference type="CDD" id="cd17574">
    <property type="entry name" value="REC_OmpR"/>
    <property type="match status" value="1"/>
</dbReference>
<dbReference type="InterPro" id="IPR003594">
    <property type="entry name" value="HATPase_dom"/>
</dbReference>
<protein>
    <recommendedName>
        <fullName evidence="2">histidine kinase</fullName>
        <ecNumber evidence="2">2.7.13.3</ecNumber>
    </recommendedName>
</protein>
<keyword evidence="9" id="KW-1133">Transmembrane helix</keyword>
<dbReference type="PROSITE" id="PS50109">
    <property type="entry name" value="HIS_KIN"/>
    <property type="match status" value="1"/>
</dbReference>
<dbReference type="FunFam" id="3.30.565.10:FF:000006">
    <property type="entry name" value="Sensor histidine kinase WalK"/>
    <property type="match status" value="1"/>
</dbReference>
<evidence type="ECO:0000313" key="14">
    <source>
        <dbReference type="Proteomes" id="UP000249239"/>
    </source>
</evidence>
<dbReference type="CDD" id="cd00082">
    <property type="entry name" value="HisKA"/>
    <property type="match status" value="1"/>
</dbReference>
<dbReference type="RefSeq" id="WP_170124196.1">
    <property type="nucleotide sequence ID" value="NZ_QKZK01000002.1"/>
</dbReference>
<dbReference type="GO" id="GO:0003700">
    <property type="term" value="F:DNA-binding transcription factor activity"/>
    <property type="evidence" value="ECO:0007669"/>
    <property type="project" value="InterPro"/>
</dbReference>
<keyword evidence="9" id="KW-0812">Transmembrane</keyword>
<keyword evidence="6" id="KW-0805">Transcription regulation</keyword>
<dbReference type="InterPro" id="IPR015943">
    <property type="entry name" value="WD40/YVTN_repeat-like_dom_sf"/>
</dbReference>
<dbReference type="Gene3D" id="1.10.10.60">
    <property type="entry name" value="Homeodomain-like"/>
    <property type="match status" value="2"/>
</dbReference>
<feature type="domain" description="Histidine kinase" evidence="11">
    <location>
        <begin position="823"/>
        <end position="1039"/>
    </location>
</feature>
<evidence type="ECO:0000256" key="4">
    <source>
        <dbReference type="ARBA" id="ARBA00022679"/>
    </source>
</evidence>
<dbReference type="Gene3D" id="2.60.40.10">
    <property type="entry name" value="Immunoglobulins"/>
    <property type="match status" value="1"/>
</dbReference>
<proteinExistence type="predicted"/>
<dbReference type="SUPFAM" id="SSF101898">
    <property type="entry name" value="NHL repeat"/>
    <property type="match status" value="1"/>
</dbReference>
<comment type="catalytic activity">
    <reaction evidence="1">
        <text>ATP + protein L-histidine = ADP + protein N-phospho-L-histidine.</text>
        <dbReference type="EC" id="2.7.13.3"/>
    </reaction>
</comment>
<keyword evidence="4" id="KW-0808">Transferase</keyword>
<dbReference type="InterPro" id="IPR011110">
    <property type="entry name" value="Reg_prop"/>
</dbReference>
<dbReference type="PANTHER" id="PTHR43547:SF2">
    <property type="entry name" value="HYBRID SIGNAL TRANSDUCTION HISTIDINE KINASE C"/>
    <property type="match status" value="1"/>
</dbReference>
<dbReference type="SUPFAM" id="SSF52172">
    <property type="entry name" value="CheY-like"/>
    <property type="match status" value="1"/>
</dbReference>
<dbReference type="InterPro" id="IPR018060">
    <property type="entry name" value="HTH_AraC"/>
</dbReference>
<evidence type="ECO:0000256" key="2">
    <source>
        <dbReference type="ARBA" id="ARBA00012438"/>
    </source>
</evidence>
<dbReference type="InterPro" id="IPR004358">
    <property type="entry name" value="Sig_transdc_His_kin-like_C"/>
</dbReference>
<feature type="domain" description="Response regulatory" evidence="12">
    <location>
        <begin position="1066"/>
        <end position="1181"/>
    </location>
</feature>
<reference evidence="13 14" key="1">
    <citation type="submission" date="2018-06" db="EMBL/GenBank/DDBJ databases">
        <title>Genomic Encyclopedia of Archaeal and Bacterial Type Strains, Phase II (KMG-II): from individual species to whole genera.</title>
        <authorList>
            <person name="Goeker M."/>
        </authorList>
    </citation>
    <scope>NUCLEOTIDE SEQUENCE [LARGE SCALE GENOMIC DNA]</scope>
    <source>
        <strain evidence="13 14">DSM 6779</strain>
    </source>
</reference>